<protein>
    <submittedName>
        <fullName evidence="8">Surfeit locus protein 4</fullName>
    </submittedName>
</protein>
<dbReference type="Pfam" id="PF02077">
    <property type="entry name" value="SURF4"/>
    <property type="match status" value="1"/>
</dbReference>
<proteinExistence type="inferred from homology"/>
<dbReference type="OrthoDB" id="7859621at2759"/>
<dbReference type="Proteomes" id="UP000008743">
    <property type="component" value="Unassembled WGS sequence"/>
</dbReference>
<feature type="transmembrane region" description="Helical" evidence="7">
    <location>
        <begin position="116"/>
        <end position="141"/>
    </location>
</feature>
<feature type="transmembrane region" description="Helical" evidence="7">
    <location>
        <begin position="263"/>
        <end position="280"/>
    </location>
</feature>
<dbReference type="PhylomeDB" id="A0A0D2UQT1"/>
<evidence type="ECO:0000256" key="2">
    <source>
        <dbReference type="ARBA" id="ARBA00006945"/>
    </source>
</evidence>
<reference evidence="9" key="1">
    <citation type="submission" date="2011-02" db="EMBL/GenBank/DDBJ databases">
        <title>The Genome Sequence of Capsaspora owczarzaki ATCC 30864.</title>
        <authorList>
            <person name="Russ C."/>
            <person name="Cuomo C."/>
            <person name="Burger G."/>
            <person name="Gray M.W."/>
            <person name="Holland P.W.H."/>
            <person name="King N."/>
            <person name="Lang F.B.F."/>
            <person name="Roger A.J."/>
            <person name="Ruiz-Trillo I."/>
            <person name="Young S.K."/>
            <person name="Zeng Q."/>
            <person name="Gargeya S."/>
            <person name="Alvarado L."/>
            <person name="Berlin A."/>
            <person name="Chapman S.B."/>
            <person name="Chen Z."/>
            <person name="Freedman E."/>
            <person name="Gellesch M."/>
            <person name="Goldberg J."/>
            <person name="Griggs A."/>
            <person name="Gujja S."/>
            <person name="Heilman E."/>
            <person name="Heiman D."/>
            <person name="Howarth C."/>
            <person name="Mehta T."/>
            <person name="Neiman D."/>
            <person name="Pearson M."/>
            <person name="Roberts A."/>
            <person name="Saif S."/>
            <person name="Shea T."/>
            <person name="Shenoy N."/>
            <person name="Sisk P."/>
            <person name="Stolte C."/>
            <person name="Sykes S."/>
            <person name="White J."/>
            <person name="Yandava C."/>
            <person name="Haas B."/>
            <person name="Nusbaum C."/>
            <person name="Birren B."/>
        </authorList>
    </citation>
    <scope>NUCLEOTIDE SEQUENCE</scope>
    <source>
        <strain evidence="9">ATCC 30864</strain>
    </source>
</reference>
<evidence type="ECO:0000256" key="7">
    <source>
        <dbReference type="SAM" id="Phobius"/>
    </source>
</evidence>
<feature type="transmembrane region" description="Helical" evidence="7">
    <location>
        <begin position="236"/>
        <end position="256"/>
    </location>
</feature>
<organism evidence="8 9">
    <name type="scientific">Capsaspora owczarzaki (strain ATCC 30864)</name>
    <dbReference type="NCBI Taxonomy" id="595528"/>
    <lineage>
        <taxon>Eukaryota</taxon>
        <taxon>Filasterea</taxon>
        <taxon>Capsaspora</taxon>
    </lineage>
</organism>
<dbReference type="InParanoid" id="A0A0D2UQT1"/>
<evidence type="ECO:0000256" key="3">
    <source>
        <dbReference type="ARBA" id="ARBA00022692"/>
    </source>
</evidence>
<evidence type="ECO:0000256" key="1">
    <source>
        <dbReference type="ARBA" id="ARBA00004141"/>
    </source>
</evidence>
<name>A0A0D2UQT1_CAPO3</name>
<evidence type="ECO:0000313" key="8">
    <source>
        <dbReference type="EMBL" id="KJE97381.1"/>
    </source>
</evidence>
<comment type="similarity">
    <text evidence="2">Belongs to the SURF4 family.</text>
</comment>
<evidence type="ECO:0000256" key="5">
    <source>
        <dbReference type="ARBA" id="ARBA00023136"/>
    </source>
</evidence>
<keyword evidence="5 7" id="KW-0472">Membrane</keyword>
<dbReference type="RefSeq" id="XP_004343111.1">
    <property type="nucleotide sequence ID" value="XM_004343061.2"/>
</dbReference>
<feature type="compositionally biased region" description="Low complexity" evidence="6">
    <location>
        <begin position="14"/>
        <end position="50"/>
    </location>
</feature>
<keyword evidence="3 7" id="KW-0812">Transmembrane</keyword>
<evidence type="ECO:0000256" key="4">
    <source>
        <dbReference type="ARBA" id="ARBA00022989"/>
    </source>
</evidence>
<dbReference type="eggNOG" id="KOG3998">
    <property type="taxonomic scope" value="Eukaryota"/>
</dbReference>
<dbReference type="STRING" id="595528.A0A0D2UQT1"/>
<gene>
    <name evidence="8" type="ORF">CAOG_007252</name>
</gene>
<dbReference type="GO" id="GO:0016020">
    <property type="term" value="C:membrane"/>
    <property type="evidence" value="ECO:0007669"/>
    <property type="project" value="UniProtKB-SubCell"/>
</dbReference>
<dbReference type="FunCoup" id="A0A0D2UQT1">
    <property type="interactions" value="263"/>
</dbReference>
<dbReference type="OMA" id="RHRHFPW"/>
<evidence type="ECO:0000256" key="6">
    <source>
        <dbReference type="SAM" id="MobiDB-lite"/>
    </source>
</evidence>
<feature type="transmembrane region" description="Helical" evidence="7">
    <location>
        <begin position="148"/>
        <end position="167"/>
    </location>
</feature>
<accession>A0A0D2UQT1</accession>
<dbReference type="InterPro" id="IPR002995">
    <property type="entry name" value="Surf4"/>
</dbReference>
<comment type="subcellular location">
    <subcellularLocation>
        <location evidence="1">Membrane</location>
        <topology evidence="1">Multi-pass membrane protein</topology>
    </subcellularLocation>
</comment>
<dbReference type="EMBL" id="KE346374">
    <property type="protein sequence ID" value="KJE97381.1"/>
    <property type="molecule type" value="Genomic_DNA"/>
</dbReference>
<dbReference type="AlphaFoldDB" id="A0A0D2UQT1"/>
<keyword evidence="9" id="KW-1185">Reference proteome</keyword>
<sequence>MYRGPGSAPAAGPSDFSSSVSSGPSITTPQSSHHSSSSSGGSSSNSSSNNNGLLGSFGRHPLIEQAEEVAEQALSKGKKYLPTIARLLLVSTFLEDGTRMWFQWGDQSDYFRRTWGVHWALVVLFLVLNMTAQIGGSLLIVARKHVRVAAGVLFGVIVAQTLAYSVLWNLSFFLRNLAMTGSLFLLIAEAQDSKPVYTAGLTVETDKERQHGYLLLVGRVLTVFMFFTLLHQPFGLLKILLIIVGSSLIALVVVGFRTKLSALLLVAFLGILNLFLNPFWTYKSWDTSRDFAKYDFFQTLSVMGALLMIVSIGPGMMSVDVRKKAY</sequence>
<feature type="region of interest" description="Disordered" evidence="6">
    <location>
        <begin position="1"/>
        <end position="50"/>
    </location>
</feature>
<evidence type="ECO:0000313" key="9">
    <source>
        <dbReference type="Proteomes" id="UP000008743"/>
    </source>
</evidence>
<keyword evidence="4 7" id="KW-1133">Transmembrane helix</keyword>
<feature type="transmembrane region" description="Helical" evidence="7">
    <location>
        <begin position="300"/>
        <end position="319"/>
    </location>
</feature>